<evidence type="ECO:0000313" key="2">
    <source>
        <dbReference type="EMBL" id="CUO28347.1"/>
    </source>
</evidence>
<accession>A0A174DSZ0</accession>
<evidence type="ECO:0000313" key="3">
    <source>
        <dbReference type="Proteomes" id="UP000095544"/>
    </source>
</evidence>
<reference evidence="2 3" key="1">
    <citation type="submission" date="2015-09" db="EMBL/GenBank/DDBJ databases">
        <authorList>
            <consortium name="Pathogen Informatics"/>
        </authorList>
    </citation>
    <scope>NUCLEOTIDE SEQUENCE [LARGE SCALE GENOMIC DNA]</scope>
    <source>
        <strain evidence="2 3">2789STDY5834876</strain>
    </source>
</reference>
<keyword evidence="1" id="KW-0812">Transmembrane</keyword>
<name>A0A174DSZ0_9FIRM</name>
<feature type="transmembrane region" description="Helical" evidence="1">
    <location>
        <begin position="6"/>
        <end position="23"/>
    </location>
</feature>
<organism evidence="2 3">
    <name type="scientific">Faecalicatena contorta</name>
    <dbReference type="NCBI Taxonomy" id="39482"/>
    <lineage>
        <taxon>Bacteria</taxon>
        <taxon>Bacillati</taxon>
        <taxon>Bacillota</taxon>
        <taxon>Clostridia</taxon>
        <taxon>Lachnospirales</taxon>
        <taxon>Lachnospiraceae</taxon>
        <taxon>Faecalicatena</taxon>
    </lineage>
</organism>
<dbReference type="Proteomes" id="UP000095544">
    <property type="component" value="Unassembled WGS sequence"/>
</dbReference>
<proteinExistence type="predicted"/>
<keyword evidence="1" id="KW-0472">Membrane</keyword>
<dbReference type="AlphaFoldDB" id="A0A174DSZ0"/>
<sequence length="53" mass="6028">MLKFMVLIAALICSVVYMTLFWISSPKANRIAQKIQKPFVITSALLLVLYILL</sequence>
<dbReference type="EMBL" id="CYZU01000013">
    <property type="protein sequence ID" value="CUO28347.1"/>
    <property type="molecule type" value="Genomic_DNA"/>
</dbReference>
<evidence type="ECO:0000256" key="1">
    <source>
        <dbReference type="SAM" id="Phobius"/>
    </source>
</evidence>
<protein>
    <submittedName>
        <fullName evidence="2">Uncharacterized protein</fullName>
    </submittedName>
</protein>
<gene>
    <name evidence="2" type="ORF">ERS852491_01767</name>
</gene>
<keyword evidence="1" id="KW-1133">Transmembrane helix</keyword>